<sequence length="124" mass="13228">MASRVLGGSRVLMAAAKAKAKAPTAGAAAAAKATRTLSKARPNGILKEIPVSPALAKFLGADEASRTGAVKKVWEYIKLHNLQNPANKKEIRCDDKLKTIFDGKDTVGFLEVARLLSQHFVKTT</sequence>
<organism evidence="2 3">
    <name type="scientific">Dillenia turbinata</name>
    <dbReference type="NCBI Taxonomy" id="194707"/>
    <lineage>
        <taxon>Eukaryota</taxon>
        <taxon>Viridiplantae</taxon>
        <taxon>Streptophyta</taxon>
        <taxon>Embryophyta</taxon>
        <taxon>Tracheophyta</taxon>
        <taxon>Spermatophyta</taxon>
        <taxon>Magnoliopsida</taxon>
        <taxon>eudicotyledons</taxon>
        <taxon>Gunneridae</taxon>
        <taxon>Pentapetalae</taxon>
        <taxon>Dilleniales</taxon>
        <taxon>Dilleniaceae</taxon>
        <taxon>Dillenia</taxon>
    </lineage>
</organism>
<accession>A0AAN8USI9</accession>
<dbReference type="PANTHER" id="PTHR13844">
    <property type="entry name" value="SWI/SNF-RELATED MATRIX-ASSOCIATED ACTIN-DEPENDENT REGULATOR OF CHROMATIN SUBFAMILY D"/>
    <property type="match status" value="1"/>
</dbReference>
<dbReference type="SMART" id="SM00151">
    <property type="entry name" value="SWIB"/>
    <property type="match status" value="1"/>
</dbReference>
<dbReference type="EMBL" id="JBAMMX010000023">
    <property type="protein sequence ID" value="KAK6917211.1"/>
    <property type="molecule type" value="Genomic_DNA"/>
</dbReference>
<dbReference type="AlphaFoldDB" id="A0AAN8USI9"/>
<dbReference type="InterPro" id="IPR003121">
    <property type="entry name" value="SWIB_MDM2_domain"/>
</dbReference>
<dbReference type="SUPFAM" id="SSF47592">
    <property type="entry name" value="SWIB/MDM2 domain"/>
    <property type="match status" value="1"/>
</dbReference>
<comment type="caution">
    <text evidence="2">The sequence shown here is derived from an EMBL/GenBank/DDBJ whole genome shotgun (WGS) entry which is preliminary data.</text>
</comment>
<proteinExistence type="predicted"/>
<keyword evidence="3" id="KW-1185">Reference proteome</keyword>
<evidence type="ECO:0000259" key="1">
    <source>
        <dbReference type="PROSITE" id="PS51925"/>
    </source>
</evidence>
<dbReference type="CDD" id="cd10567">
    <property type="entry name" value="SWIB-MDM2_like"/>
    <property type="match status" value="1"/>
</dbReference>
<dbReference type="Gene3D" id="1.10.245.10">
    <property type="entry name" value="SWIB/MDM2 domain"/>
    <property type="match status" value="1"/>
</dbReference>
<dbReference type="InterPro" id="IPR019835">
    <property type="entry name" value="SWIB_domain"/>
</dbReference>
<evidence type="ECO:0000313" key="2">
    <source>
        <dbReference type="EMBL" id="KAK6917211.1"/>
    </source>
</evidence>
<dbReference type="Pfam" id="PF02201">
    <property type="entry name" value="SWIB"/>
    <property type="match status" value="1"/>
</dbReference>
<dbReference type="InterPro" id="IPR036885">
    <property type="entry name" value="SWIB_MDM2_dom_sf"/>
</dbReference>
<name>A0AAN8USI9_9MAGN</name>
<dbReference type="Proteomes" id="UP001370490">
    <property type="component" value="Unassembled WGS sequence"/>
</dbReference>
<reference evidence="2 3" key="1">
    <citation type="submission" date="2023-12" db="EMBL/GenBank/DDBJ databases">
        <title>A high-quality genome assembly for Dillenia turbinata (Dilleniales).</title>
        <authorList>
            <person name="Chanderbali A."/>
        </authorList>
    </citation>
    <scope>NUCLEOTIDE SEQUENCE [LARGE SCALE GENOMIC DNA]</scope>
    <source>
        <strain evidence="2">LSX21</strain>
        <tissue evidence="2">Leaf</tissue>
    </source>
</reference>
<feature type="domain" description="DM2" evidence="1">
    <location>
        <begin position="44"/>
        <end position="122"/>
    </location>
</feature>
<dbReference type="PROSITE" id="PS51925">
    <property type="entry name" value="SWIB_MDM2"/>
    <property type="match status" value="1"/>
</dbReference>
<evidence type="ECO:0000313" key="3">
    <source>
        <dbReference type="Proteomes" id="UP001370490"/>
    </source>
</evidence>
<protein>
    <submittedName>
        <fullName evidence="2">SWIB/MDM2 domain</fullName>
    </submittedName>
</protein>
<gene>
    <name evidence="2" type="ORF">RJ641_017962</name>
</gene>